<dbReference type="Pfam" id="PF00550">
    <property type="entry name" value="PP-binding"/>
    <property type="match status" value="1"/>
</dbReference>
<name>A0A3D8J956_9HELI</name>
<dbReference type="NCBIfam" id="NF003757">
    <property type="entry name" value="PRK05350.1"/>
    <property type="match status" value="1"/>
</dbReference>
<protein>
    <submittedName>
        <fullName evidence="2">Acyl carrier protein</fullName>
    </submittedName>
</protein>
<reference evidence="2 3" key="1">
    <citation type="submission" date="2018-04" db="EMBL/GenBank/DDBJ databases">
        <title>Novel Campyloabacter and Helicobacter Species and Strains.</title>
        <authorList>
            <person name="Mannion A.J."/>
            <person name="Shen Z."/>
            <person name="Fox J.G."/>
        </authorList>
    </citation>
    <scope>NUCLEOTIDE SEQUENCE [LARGE SCALE GENOMIC DNA]</scope>
    <source>
        <strain evidence="2 3">MIT 97-5075</strain>
    </source>
</reference>
<organism evidence="2 3">
    <name type="scientific">Helicobacter aurati</name>
    <dbReference type="NCBI Taxonomy" id="137778"/>
    <lineage>
        <taxon>Bacteria</taxon>
        <taxon>Pseudomonadati</taxon>
        <taxon>Campylobacterota</taxon>
        <taxon>Epsilonproteobacteria</taxon>
        <taxon>Campylobacterales</taxon>
        <taxon>Helicobacteraceae</taxon>
        <taxon>Helicobacter</taxon>
    </lineage>
</organism>
<keyword evidence="3" id="KW-1185">Reference proteome</keyword>
<gene>
    <name evidence="2" type="ORF">CQA66_00100</name>
</gene>
<sequence length="85" mass="9820">MDKNEIFAILQKALIELFEVDESKITLHAKIYDDLEIDSIDAIDLMDYIKKQTGYTMQASDFKEVRTLEDIVNIVAKQLHTITKS</sequence>
<evidence type="ECO:0000313" key="2">
    <source>
        <dbReference type="EMBL" id="RDU73636.1"/>
    </source>
</evidence>
<dbReference type="AlphaFoldDB" id="A0A3D8J956"/>
<dbReference type="PROSITE" id="PS50075">
    <property type="entry name" value="CARRIER"/>
    <property type="match status" value="1"/>
</dbReference>
<feature type="domain" description="Carrier" evidence="1">
    <location>
        <begin position="4"/>
        <end position="79"/>
    </location>
</feature>
<dbReference type="EMBL" id="NXLW01000001">
    <property type="protein sequence ID" value="RDU73636.1"/>
    <property type="molecule type" value="Genomic_DNA"/>
</dbReference>
<comment type="caution">
    <text evidence="2">The sequence shown here is derived from an EMBL/GenBank/DDBJ whole genome shotgun (WGS) entry which is preliminary data.</text>
</comment>
<dbReference type="Gene3D" id="1.10.1200.10">
    <property type="entry name" value="ACP-like"/>
    <property type="match status" value="1"/>
</dbReference>
<dbReference type="OrthoDB" id="3392378at2"/>
<dbReference type="SUPFAM" id="SSF47336">
    <property type="entry name" value="ACP-like"/>
    <property type="match status" value="1"/>
</dbReference>
<dbReference type="InterPro" id="IPR009081">
    <property type="entry name" value="PP-bd_ACP"/>
</dbReference>
<accession>A0A3D8J956</accession>
<dbReference type="InterPro" id="IPR036736">
    <property type="entry name" value="ACP-like_sf"/>
</dbReference>
<dbReference type="Proteomes" id="UP000256424">
    <property type="component" value="Unassembled WGS sequence"/>
</dbReference>
<evidence type="ECO:0000259" key="1">
    <source>
        <dbReference type="PROSITE" id="PS50075"/>
    </source>
</evidence>
<proteinExistence type="predicted"/>
<evidence type="ECO:0000313" key="3">
    <source>
        <dbReference type="Proteomes" id="UP000256424"/>
    </source>
</evidence>
<dbReference type="RefSeq" id="WP_104763713.1">
    <property type="nucleotide sequence ID" value="NZ_FZPM01000030.1"/>
</dbReference>